<organism evidence="2 3">
    <name type="scientific">Microbispora oryzae</name>
    <dbReference type="NCBI Taxonomy" id="2806554"/>
    <lineage>
        <taxon>Bacteria</taxon>
        <taxon>Bacillati</taxon>
        <taxon>Actinomycetota</taxon>
        <taxon>Actinomycetes</taxon>
        <taxon>Streptosporangiales</taxon>
        <taxon>Streptosporangiaceae</taxon>
        <taxon>Microbispora</taxon>
    </lineage>
</organism>
<feature type="domain" description="LexA repressor DNA-binding" evidence="1">
    <location>
        <begin position="3"/>
        <end position="63"/>
    </location>
</feature>
<dbReference type="Proteomes" id="UP000674234">
    <property type="component" value="Unassembled WGS sequence"/>
</dbReference>
<dbReference type="SUPFAM" id="SSF46785">
    <property type="entry name" value="Winged helix' DNA-binding domain"/>
    <property type="match status" value="1"/>
</dbReference>
<evidence type="ECO:0000313" key="2">
    <source>
        <dbReference type="EMBL" id="MBP2704468.1"/>
    </source>
</evidence>
<dbReference type="GO" id="GO:0006508">
    <property type="term" value="P:proteolysis"/>
    <property type="evidence" value="ECO:0007669"/>
    <property type="project" value="InterPro"/>
</dbReference>
<accession>A0A940WGP9</accession>
<dbReference type="Pfam" id="PF01726">
    <property type="entry name" value="LexA_DNA_bind"/>
    <property type="match status" value="1"/>
</dbReference>
<gene>
    <name evidence="2" type="ORF">JOL79_11645</name>
</gene>
<dbReference type="EMBL" id="JAFCNB010000005">
    <property type="protein sequence ID" value="MBP2704468.1"/>
    <property type="molecule type" value="Genomic_DNA"/>
</dbReference>
<dbReference type="GO" id="GO:0004252">
    <property type="term" value="F:serine-type endopeptidase activity"/>
    <property type="evidence" value="ECO:0007669"/>
    <property type="project" value="InterPro"/>
</dbReference>
<keyword evidence="3" id="KW-1185">Reference proteome</keyword>
<dbReference type="Gene3D" id="1.10.10.10">
    <property type="entry name" value="Winged helix-like DNA-binding domain superfamily/Winged helix DNA-binding domain"/>
    <property type="match status" value="1"/>
</dbReference>
<dbReference type="InterPro" id="IPR036388">
    <property type="entry name" value="WH-like_DNA-bd_sf"/>
</dbReference>
<dbReference type="RefSeq" id="WP_210155773.1">
    <property type="nucleotide sequence ID" value="NZ_JAFCNB010000005.1"/>
</dbReference>
<protein>
    <recommendedName>
        <fullName evidence="1">LexA repressor DNA-binding domain-containing protein</fullName>
    </recommendedName>
</protein>
<sequence>MSLTPPLRDLLQAIATHLNTRDRAPTVAQLAVRVNRCPGDVARDLAVLQDLGYIARGRTNRRALRLLVPVLQVVPVAWCDACGQDMPATHTCVSPISSKEDDDG</sequence>
<evidence type="ECO:0000259" key="1">
    <source>
        <dbReference type="Pfam" id="PF01726"/>
    </source>
</evidence>
<dbReference type="InterPro" id="IPR036390">
    <property type="entry name" value="WH_DNA-bd_sf"/>
</dbReference>
<reference evidence="2" key="1">
    <citation type="submission" date="2021-02" db="EMBL/GenBank/DDBJ databases">
        <title>Draft genome sequence of Microbispora sp. RL4-1S isolated from rice leaves in Thailand.</title>
        <authorList>
            <person name="Muangham S."/>
            <person name="Duangmal K."/>
        </authorList>
    </citation>
    <scope>NUCLEOTIDE SEQUENCE</scope>
    <source>
        <strain evidence="2">RL4-1S</strain>
    </source>
</reference>
<proteinExistence type="predicted"/>
<comment type="caution">
    <text evidence="2">The sequence shown here is derived from an EMBL/GenBank/DDBJ whole genome shotgun (WGS) entry which is preliminary data.</text>
</comment>
<evidence type="ECO:0000313" key="3">
    <source>
        <dbReference type="Proteomes" id="UP000674234"/>
    </source>
</evidence>
<name>A0A940WGP9_9ACTN</name>
<dbReference type="InterPro" id="IPR006199">
    <property type="entry name" value="LexA_DNA-bd_dom"/>
</dbReference>
<dbReference type="AlphaFoldDB" id="A0A940WGP9"/>